<feature type="compositionally biased region" description="Polar residues" evidence="3">
    <location>
        <begin position="449"/>
        <end position="462"/>
    </location>
</feature>
<dbReference type="InterPro" id="IPR036055">
    <property type="entry name" value="LDL_receptor-like_sf"/>
</dbReference>
<dbReference type="EMBL" id="OC001186">
    <property type="protein sequence ID" value="CAD7259344.1"/>
    <property type="molecule type" value="Genomic_DNA"/>
</dbReference>
<reference evidence="4" key="1">
    <citation type="submission" date="2020-11" db="EMBL/GenBank/DDBJ databases">
        <authorList>
            <person name="Tran Van P."/>
        </authorList>
    </citation>
    <scope>NUCLEOTIDE SEQUENCE</scope>
</reference>
<gene>
    <name evidence="4" type="ORF">TSIB3V08_LOCUS3550</name>
</gene>
<feature type="disulfide bond" evidence="2">
    <location>
        <begin position="681"/>
        <end position="699"/>
    </location>
</feature>
<feature type="compositionally biased region" description="Basic and acidic residues" evidence="3">
    <location>
        <begin position="397"/>
        <end position="412"/>
    </location>
</feature>
<evidence type="ECO:0000256" key="2">
    <source>
        <dbReference type="PROSITE-ProRule" id="PRU00124"/>
    </source>
</evidence>
<keyword evidence="1 2" id="KW-1015">Disulfide bond</keyword>
<dbReference type="InterPro" id="IPR023415">
    <property type="entry name" value="LDLR_class-A_CS"/>
</dbReference>
<dbReference type="InterPro" id="IPR002172">
    <property type="entry name" value="LDrepeatLR_classA_rpt"/>
</dbReference>
<sequence length="729" mass="78602">MISALTNYAIKMGPTTLLGFDCMVKEQCTLKVAHSVCSHGSCCCESGYLQFRRHTCLTPASPGDVCYSDAHCRLWDSDTHCHFLIPKLFGRCQCNSPLRQQGNTCVPELDTYDPQKTPTEDALTWLTPSAATEKTTPELFQPHSTLTSLLLTPSRTTTPKTTHVESNSLPTEDSTNSTSETVVLPSPLYQSSISEQEQVFSSMPQHQHHPQKVNTSMTPYQPEQADNTQYLEISTSTLRVSLTNGAMLPSSTETLQTIQEIYSSEANSETRLTSESTMAVPVVLQTSSVSPMIASQVHVFTMNQDSDEPIVMINLPTTEGDSMFPIVTQASEGVQDYHTVFHAPNNSQTLPSGSQMIEPASQQLASTTQKEGISLMDQNQHSSSQTSHSPSTSDHVVWSEDSRTRAPPKEETVESDTLDFQNSSYDLESSQAYTISSPGPGHSSLKPDMSSQGHYILSSSSEPDGEIELVSEGAQLVPISTSSPISQVVTEAPANVPKVSLGLGCYIDRQCQAADPASRCIEGVCDCAVKNNSSDSCGARNRGCHKGTFQCRSNGACISWFFVCDGRSDCPDGSDEECRGGVGCPPESFQCGGVGLERMCVSRAGLCDGTPDCPSGEDERGCSARSGKCPDHTFRCQDGPCLPEYEFCNAIVSCPDGSDEPKAACKSRLGARTARYCPFQCGNGRCRSSAIVCSGRDGCGDGSDEARCSVCSEWSLYPALGQARDFRLS</sequence>
<feature type="disulfide bond" evidence="2">
    <location>
        <begin position="629"/>
        <end position="641"/>
    </location>
</feature>
<dbReference type="PROSITE" id="PS50068">
    <property type="entry name" value="LDLRA_2"/>
    <property type="match status" value="4"/>
</dbReference>
<feature type="region of interest" description="Disordered" evidence="3">
    <location>
        <begin position="342"/>
        <end position="463"/>
    </location>
</feature>
<dbReference type="SMART" id="SM00192">
    <property type="entry name" value="LDLa"/>
    <property type="match status" value="4"/>
</dbReference>
<organism evidence="4">
    <name type="scientific">Timema shepardi</name>
    <name type="common">Walking stick</name>
    <dbReference type="NCBI Taxonomy" id="629360"/>
    <lineage>
        <taxon>Eukaryota</taxon>
        <taxon>Metazoa</taxon>
        <taxon>Ecdysozoa</taxon>
        <taxon>Arthropoda</taxon>
        <taxon>Hexapoda</taxon>
        <taxon>Insecta</taxon>
        <taxon>Pterygota</taxon>
        <taxon>Neoptera</taxon>
        <taxon>Polyneoptera</taxon>
        <taxon>Phasmatodea</taxon>
        <taxon>Timematodea</taxon>
        <taxon>Timematoidea</taxon>
        <taxon>Timematidae</taxon>
        <taxon>Timema</taxon>
    </lineage>
</organism>
<comment type="caution">
    <text evidence="2">Lacks conserved residue(s) required for the propagation of feature annotation.</text>
</comment>
<feature type="compositionally biased region" description="Polar residues" evidence="3">
    <location>
        <begin position="418"/>
        <end position="437"/>
    </location>
</feature>
<dbReference type="Pfam" id="PF00057">
    <property type="entry name" value="Ldl_recept_a"/>
    <property type="match status" value="4"/>
</dbReference>
<dbReference type="CDD" id="cd00112">
    <property type="entry name" value="LDLa"/>
    <property type="match status" value="4"/>
</dbReference>
<evidence type="ECO:0000313" key="4">
    <source>
        <dbReference type="EMBL" id="CAD7259344.1"/>
    </source>
</evidence>
<evidence type="ECO:0000256" key="3">
    <source>
        <dbReference type="SAM" id="MobiDB-lite"/>
    </source>
</evidence>
<dbReference type="SUPFAM" id="SSF57424">
    <property type="entry name" value="LDL receptor-like module"/>
    <property type="match status" value="4"/>
</dbReference>
<name>A0A7R9ASB6_TIMSH</name>
<dbReference type="PANTHER" id="PTHR39069:SF1">
    <property type="entry name" value="ECDYSONE-INDUCIBLE GENE E1, ISOFORM A"/>
    <property type="match status" value="1"/>
</dbReference>
<feature type="compositionally biased region" description="Polar residues" evidence="3">
    <location>
        <begin position="164"/>
        <end position="179"/>
    </location>
</feature>
<proteinExistence type="predicted"/>
<evidence type="ECO:0000256" key="1">
    <source>
        <dbReference type="ARBA" id="ARBA00023157"/>
    </source>
</evidence>
<dbReference type="PANTHER" id="PTHR39069">
    <property type="entry name" value="ECDYSONE-INDUCIBLE GENE E1, ISOFORM A"/>
    <property type="match status" value="1"/>
</dbReference>
<dbReference type="Gene3D" id="4.10.400.10">
    <property type="entry name" value="Low-density Lipoprotein Receptor"/>
    <property type="match status" value="4"/>
</dbReference>
<feature type="region of interest" description="Disordered" evidence="3">
    <location>
        <begin position="153"/>
        <end position="179"/>
    </location>
</feature>
<dbReference type="PROSITE" id="PS01209">
    <property type="entry name" value="LDLRA_1"/>
    <property type="match status" value="2"/>
</dbReference>
<dbReference type="AlphaFoldDB" id="A0A7R9ASB6"/>
<protein>
    <submittedName>
        <fullName evidence="4">Uncharacterized protein</fullName>
    </submittedName>
</protein>
<feature type="compositionally biased region" description="Low complexity" evidence="3">
    <location>
        <begin position="380"/>
        <end position="393"/>
    </location>
</feature>
<feature type="disulfide bond" evidence="2">
    <location>
        <begin position="607"/>
        <end position="622"/>
    </location>
</feature>
<feature type="disulfide bond" evidence="2">
    <location>
        <begin position="636"/>
        <end position="654"/>
    </location>
</feature>
<accession>A0A7R9ASB6</accession>
<dbReference type="PRINTS" id="PR00261">
    <property type="entry name" value="LDLRECEPTOR"/>
</dbReference>
<feature type="disulfide bond" evidence="2">
    <location>
        <begin position="693"/>
        <end position="708"/>
    </location>
</feature>
<feature type="compositionally biased region" description="Polar residues" evidence="3">
    <location>
        <begin position="344"/>
        <end position="379"/>
    </location>
</feature>